<evidence type="ECO:0000256" key="1">
    <source>
        <dbReference type="SAM" id="SignalP"/>
    </source>
</evidence>
<dbReference type="OrthoDB" id="2349272at2759"/>
<dbReference type="Proteomes" id="UP000276215">
    <property type="component" value="Unassembled WGS sequence"/>
</dbReference>
<keyword evidence="1" id="KW-0732">Signal</keyword>
<dbReference type="AlphaFoldDB" id="A0A3N4JKE1"/>
<feature type="signal peptide" evidence="1">
    <location>
        <begin position="1"/>
        <end position="18"/>
    </location>
</feature>
<name>A0A3N4JKE1_9PEZI</name>
<protein>
    <submittedName>
        <fullName evidence="2">Uncharacterized protein</fullName>
    </submittedName>
</protein>
<evidence type="ECO:0000313" key="3">
    <source>
        <dbReference type="Proteomes" id="UP000276215"/>
    </source>
</evidence>
<reference evidence="2 3" key="1">
    <citation type="journal article" date="2018" name="Nat. Ecol. Evol.">
        <title>Pezizomycetes genomes reveal the molecular basis of ectomycorrhizal truffle lifestyle.</title>
        <authorList>
            <person name="Murat C."/>
            <person name="Payen T."/>
            <person name="Noel B."/>
            <person name="Kuo A."/>
            <person name="Morin E."/>
            <person name="Chen J."/>
            <person name="Kohler A."/>
            <person name="Krizsan K."/>
            <person name="Balestrini R."/>
            <person name="Da Silva C."/>
            <person name="Montanini B."/>
            <person name="Hainaut M."/>
            <person name="Levati E."/>
            <person name="Barry K.W."/>
            <person name="Belfiori B."/>
            <person name="Cichocki N."/>
            <person name="Clum A."/>
            <person name="Dockter R.B."/>
            <person name="Fauchery L."/>
            <person name="Guy J."/>
            <person name="Iotti M."/>
            <person name="Le Tacon F."/>
            <person name="Lindquist E.A."/>
            <person name="Lipzen A."/>
            <person name="Malagnac F."/>
            <person name="Mello A."/>
            <person name="Molinier V."/>
            <person name="Miyauchi S."/>
            <person name="Poulain J."/>
            <person name="Riccioni C."/>
            <person name="Rubini A."/>
            <person name="Sitrit Y."/>
            <person name="Splivallo R."/>
            <person name="Traeger S."/>
            <person name="Wang M."/>
            <person name="Zifcakova L."/>
            <person name="Wipf D."/>
            <person name="Zambonelli A."/>
            <person name="Paolocci F."/>
            <person name="Nowrousian M."/>
            <person name="Ottonello S."/>
            <person name="Baldrian P."/>
            <person name="Spatafora J.W."/>
            <person name="Henrissat B."/>
            <person name="Nagy L.G."/>
            <person name="Aury J.M."/>
            <person name="Wincker P."/>
            <person name="Grigoriev I.V."/>
            <person name="Bonfante P."/>
            <person name="Martin F.M."/>
        </authorList>
    </citation>
    <scope>NUCLEOTIDE SEQUENCE [LARGE SCALE GENOMIC DNA]</scope>
    <source>
        <strain evidence="2 3">120613-1</strain>
    </source>
</reference>
<sequence>MLLNVSSLLLLLAITALAAPAPSAFNGSAVIPDITVQQLQAAAPKICATVTEECHPAADAIKGINTAFKNYGLEKLGQKAALLGLMTLESGDFTYNVNHFPGRPGQGTKAMLMFPHIYKYAWSQPDLTAEVMRISNGITPDVGFGNMDKIRVEDQKAIRALVLPEKYTYAAAMWYLQNMCDAAMPRKLADNGFAGFKEYIGACVYAGDVTPDRLAKWCATVKALKPEGMAAPTECN</sequence>
<proteinExistence type="predicted"/>
<dbReference type="STRING" id="1336337.A0A3N4JKE1"/>
<keyword evidence="3" id="KW-1185">Reference proteome</keyword>
<accession>A0A3N4JKE1</accession>
<organism evidence="2 3">
    <name type="scientific">Choiromyces venosus 120613-1</name>
    <dbReference type="NCBI Taxonomy" id="1336337"/>
    <lineage>
        <taxon>Eukaryota</taxon>
        <taxon>Fungi</taxon>
        <taxon>Dikarya</taxon>
        <taxon>Ascomycota</taxon>
        <taxon>Pezizomycotina</taxon>
        <taxon>Pezizomycetes</taxon>
        <taxon>Pezizales</taxon>
        <taxon>Tuberaceae</taxon>
        <taxon>Choiromyces</taxon>
    </lineage>
</organism>
<gene>
    <name evidence="2" type="ORF">L873DRAFT_1844049</name>
</gene>
<evidence type="ECO:0000313" key="2">
    <source>
        <dbReference type="EMBL" id="RPA98732.1"/>
    </source>
</evidence>
<dbReference type="EMBL" id="ML120393">
    <property type="protein sequence ID" value="RPA98732.1"/>
    <property type="molecule type" value="Genomic_DNA"/>
</dbReference>
<feature type="chain" id="PRO_5018017330" evidence="1">
    <location>
        <begin position="19"/>
        <end position="236"/>
    </location>
</feature>